<dbReference type="PATRIC" id="fig|421052.3.peg.643"/>
<accession>S3PLR8</accession>
<proteinExistence type="predicted"/>
<dbReference type="PANTHER" id="PTHR44688:SF16">
    <property type="entry name" value="DNA-BINDING TRANSCRIPTIONAL ACTIVATOR DEVR_DOSR"/>
    <property type="match status" value="1"/>
</dbReference>
<evidence type="ECO:0000256" key="2">
    <source>
        <dbReference type="ARBA" id="ARBA00023125"/>
    </source>
</evidence>
<dbReference type="SUPFAM" id="SSF46894">
    <property type="entry name" value="C-terminal effector domain of the bipartite response regulators"/>
    <property type="match status" value="1"/>
</dbReference>
<dbReference type="Gene3D" id="1.10.10.10">
    <property type="entry name" value="Winged helix-like DNA-binding domain superfamily/Winged helix DNA-binding domain"/>
    <property type="match status" value="1"/>
</dbReference>
<dbReference type="GO" id="GO:0003677">
    <property type="term" value="F:DNA binding"/>
    <property type="evidence" value="ECO:0007669"/>
    <property type="project" value="UniProtKB-KW"/>
</dbReference>
<keyword evidence="2" id="KW-0238">DNA-binding</keyword>
<sequence>MDFQTWSGFVDRFTQAICQSMSIDAFFSYKIEQNLETSEHYFGNLSVTLVDQYLSKMQRYDPLSMLNHQDRSLKMRVLSEQVVPEQYADFIKKYQFGDNIELYFNHEHSPVRGISLIRSNKQGRFLAQDITTLNSLYQLADFCMQQNFQSTFQSNMAVNSTFLQSFQLTKKQSEVLYLMSQGKDNQQIAQQLFISLSTVKTHIQHIFQKLEVQNRAQLLSKLLQLQTAL</sequence>
<name>S3PLR8_9GAMM</name>
<evidence type="ECO:0000313" key="6">
    <source>
        <dbReference type="Proteomes" id="UP000014568"/>
    </source>
</evidence>
<gene>
    <name evidence="5" type="ORF">F945_00654</name>
</gene>
<dbReference type="Proteomes" id="UP000014568">
    <property type="component" value="Unassembled WGS sequence"/>
</dbReference>
<reference evidence="5 6" key="1">
    <citation type="submission" date="2013-06" db="EMBL/GenBank/DDBJ databases">
        <title>The Genome Sequence of Acinetobacter rudis CIP 110305.</title>
        <authorList>
            <consortium name="The Broad Institute Genome Sequencing Platform"/>
            <consortium name="The Broad Institute Genome Sequencing Center for Infectious Disease"/>
            <person name="Cerqueira G."/>
            <person name="Feldgarden M."/>
            <person name="Courvalin P."/>
            <person name="Perichon B."/>
            <person name="Grillot-Courvalin C."/>
            <person name="Clermont D."/>
            <person name="Rocha E."/>
            <person name="Yoon E.-J."/>
            <person name="Nemec A."/>
            <person name="Young S.K."/>
            <person name="Zeng Q."/>
            <person name="Gargeya S."/>
            <person name="Fitzgerald M."/>
            <person name="Abouelleil A."/>
            <person name="Alvarado L."/>
            <person name="Berlin A.M."/>
            <person name="Chapman S.B."/>
            <person name="Dewar J."/>
            <person name="Goldberg J."/>
            <person name="Griggs A."/>
            <person name="Gujja S."/>
            <person name="Hansen M."/>
            <person name="Howarth C."/>
            <person name="Imamovic A."/>
            <person name="Larimer J."/>
            <person name="McCowan C."/>
            <person name="Murphy C."/>
            <person name="Pearson M."/>
            <person name="Priest M."/>
            <person name="Roberts A."/>
            <person name="Saif S."/>
            <person name="Shea T."/>
            <person name="Sykes S."/>
            <person name="Wortman J."/>
            <person name="Nusbaum C."/>
            <person name="Birren B."/>
        </authorList>
    </citation>
    <scope>NUCLEOTIDE SEQUENCE [LARGE SCALE GENOMIC DNA]</scope>
    <source>
        <strain evidence="5 6">CIP 110305</strain>
    </source>
</reference>
<dbReference type="GO" id="GO:0006355">
    <property type="term" value="P:regulation of DNA-templated transcription"/>
    <property type="evidence" value="ECO:0007669"/>
    <property type="project" value="InterPro"/>
</dbReference>
<evidence type="ECO:0000259" key="4">
    <source>
        <dbReference type="PROSITE" id="PS50043"/>
    </source>
</evidence>
<organism evidence="5 6">
    <name type="scientific">Acinetobacter rudis CIP 110305</name>
    <dbReference type="NCBI Taxonomy" id="421052"/>
    <lineage>
        <taxon>Bacteria</taxon>
        <taxon>Pseudomonadati</taxon>
        <taxon>Pseudomonadota</taxon>
        <taxon>Gammaproteobacteria</taxon>
        <taxon>Moraxellales</taxon>
        <taxon>Moraxellaceae</taxon>
        <taxon>Acinetobacter</taxon>
    </lineage>
</organism>
<dbReference type="PRINTS" id="PR00038">
    <property type="entry name" value="HTHLUXR"/>
</dbReference>
<dbReference type="PROSITE" id="PS00622">
    <property type="entry name" value="HTH_LUXR_1"/>
    <property type="match status" value="1"/>
</dbReference>
<evidence type="ECO:0000313" key="5">
    <source>
        <dbReference type="EMBL" id="EPF79766.1"/>
    </source>
</evidence>
<protein>
    <recommendedName>
        <fullName evidence="4">HTH luxR-type domain-containing protein</fullName>
    </recommendedName>
</protein>
<keyword evidence="1" id="KW-0805">Transcription regulation</keyword>
<dbReference type="OrthoDB" id="1806906at2"/>
<keyword evidence="6" id="KW-1185">Reference proteome</keyword>
<dbReference type="RefSeq" id="WP_016655085.1">
    <property type="nucleotide sequence ID" value="NZ_KE340351.1"/>
</dbReference>
<dbReference type="InterPro" id="IPR036388">
    <property type="entry name" value="WH-like_DNA-bd_sf"/>
</dbReference>
<dbReference type="HOGENOM" id="CLU_088868_1_1_6"/>
<dbReference type="PANTHER" id="PTHR44688">
    <property type="entry name" value="DNA-BINDING TRANSCRIPTIONAL ACTIVATOR DEVR_DOSR"/>
    <property type="match status" value="1"/>
</dbReference>
<comment type="caution">
    <text evidence="5">The sequence shown here is derived from an EMBL/GenBank/DDBJ whole genome shotgun (WGS) entry which is preliminary data.</text>
</comment>
<dbReference type="STRING" id="632955.GCA_000829675_02883"/>
<dbReference type="InterPro" id="IPR000792">
    <property type="entry name" value="Tscrpt_reg_LuxR_C"/>
</dbReference>
<dbReference type="eggNOG" id="COG2197">
    <property type="taxonomic scope" value="Bacteria"/>
</dbReference>
<dbReference type="Pfam" id="PF00196">
    <property type="entry name" value="GerE"/>
    <property type="match status" value="1"/>
</dbReference>
<dbReference type="PROSITE" id="PS50043">
    <property type="entry name" value="HTH_LUXR_2"/>
    <property type="match status" value="1"/>
</dbReference>
<evidence type="ECO:0000256" key="1">
    <source>
        <dbReference type="ARBA" id="ARBA00023015"/>
    </source>
</evidence>
<dbReference type="AlphaFoldDB" id="S3PLR8"/>
<evidence type="ECO:0000256" key="3">
    <source>
        <dbReference type="ARBA" id="ARBA00023163"/>
    </source>
</evidence>
<dbReference type="InterPro" id="IPR016032">
    <property type="entry name" value="Sig_transdc_resp-reg_C-effctor"/>
</dbReference>
<dbReference type="CDD" id="cd06170">
    <property type="entry name" value="LuxR_C_like"/>
    <property type="match status" value="1"/>
</dbReference>
<feature type="domain" description="HTH luxR-type" evidence="4">
    <location>
        <begin position="161"/>
        <end position="226"/>
    </location>
</feature>
<keyword evidence="3" id="KW-0804">Transcription</keyword>
<dbReference type="EMBL" id="ATGI01000006">
    <property type="protein sequence ID" value="EPF79766.1"/>
    <property type="molecule type" value="Genomic_DNA"/>
</dbReference>
<dbReference type="SMART" id="SM00421">
    <property type="entry name" value="HTH_LUXR"/>
    <property type="match status" value="1"/>
</dbReference>